<dbReference type="GO" id="GO:0071949">
    <property type="term" value="F:FAD binding"/>
    <property type="evidence" value="ECO:0007669"/>
    <property type="project" value="InterPro"/>
</dbReference>
<dbReference type="AlphaFoldDB" id="A0A0F0LR59"/>
<dbReference type="RefSeq" id="WP_045270751.1">
    <property type="nucleotide sequence ID" value="NZ_JYIX01000025.1"/>
</dbReference>
<dbReference type="PANTHER" id="PTHR43004">
    <property type="entry name" value="TRK SYSTEM POTASSIUM UPTAKE PROTEIN"/>
    <property type="match status" value="1"/>
</dbReference>
<keyword evidence="3" id="KW-0274">FAD</keyword>
<name>A0A0F0LR59_9MICO</name>
<dbReference type="InterPro" id="IPR002938">
    <property type="entry name" value="FAD-bd"/>
</dbReference>
<comment type="cofactor">
    <cofactor evidence="1">
        <name>FAD</name>
        <dbReference type="ChEBI" id="CHEBI:57692"/>
    </cofactor>
</comment>
<reference evidence="5 6" key="1">
    <citation type="submission" date="2015-02" db="EMBL/GenBank/DDBJ databases">
        <title>Draft genome sequences of ten Microbacterium spp. with emphasis on heavy metal contaminated environments.</title>
        <authorList>
            <person name="Corretto E."/>
        </authorList>
    </citation>
    <scope>NUCLEOTIDE SEQUENCE [LARGE SCALE GENOMIC DNA]</scope>
    <source>
        <strain evidence="5 6">ARN176</strain>
    </source>
</reference>
<gene>
    <name evidence="5" type="primary">tfdB_1</name>
    <name evidence="5" type="ORF">RS86_00612</name>
</gene>
<sequence>MTGTTDADVLIIGAGPVGLLAALDLSSRGVSAVVVETRDFLEPPNVKCNHVASRTMESLRRLGIAAEVRAAGLPADYPQDVAFRTSLTGTELSRIPIPASGERYTATVGPDTTWATPEPPHRINQTFLEPILARRAAAAPGVTLLNRTRFHSFAQDDDGVTATISELDGGNERTLRARYLIGADGGRSAVRKQTGAKLSGDPVLQHVQSTCIRAPHLYGLMSAEEPRAWGYYTFNPRRVGHVYAIDGAGTFLVHTYLSPEEAEDPGSVDRDASIRAILGVDEDFAYEVVSKEDWVARRLLADRFRDGRVFIAGDACHLWVPFAGFGMNAGIADVLNLTWLLGARIAGWADERILDAYQAERRPITEQVSHFAMSHQQKLAKPGLPAALEEEGPEGDEARRAFGAAVHDLNEPQFAAAGLNYGYSYDASPIIRYDGGKAPGYTMGAYTPSTVPGCRAPHFRLEDGASLYDLLSPGYTAVCTPGAHVDVLAAAAELRGIPFAVIEAPRPPAEYDQPITLVRQDQTVVWRGAAPTAPEAAALWERLRGAA</sequence>
<keyword evidence="6" id="KW-1185">Reference proteome</keyword>
<evidence type="ECO:0000313" key="6">
    <source>
        <dbReference type="Proteomes" id="UP000033740"/>
    </source>
</evidence>
<dbReference type="Pfam" id="PF01494">
    <property type="entry name" value="FAD_binding_3"/>
    <property type="match status" value="1"/>
</dbReference>
<dbReference type="STRING" id="582680.RS86_00612"/>
<accession>A0A0F0LR59</accession>
<keyword evidence="5" id="KW-0503">Monooxygenase</keyword>
<dbReference type="PANTHER" id="PTHR43004:SF19">
    <property type="entry name" value="BINDING MONOOXYGENASE, PUTATIVE (JCVI)-RELATED"/>
    <property type="match status" value="1"/>
</dbReference>
<dbReference type="SUPFAM" id="SSF51905">
    <property type="entry name" value="FAD/NAD(P)-binding domain"/>
    <property type="match status" value="1"/>
</dbReference>
<evidence type="ECO:0000256" key="1">
    <source>
        <dbReference type="ARBA" id="ARBA00001974"/>
    </source>
</evidence>
<keyword evidence="2" id="KW-0285">Flavoprotein</keyword>
<keyword evidence="5" id="KW-0560">Oxidoreductase</keyword>
<dbReference type="Gene3D" id="3.50.50.60">
    <property type="entry name" value="FAD/NAD(P)-binding domain"/>
    <property type="match status" value="1"/>
</dbReference>
<dbReference type="Gene3D" id="3.40.30.120">
    <property type="match status" value="1"/>
</dbReference>
<dbReference type="EC" id="1.14.13.20" evidence="5"/>
<dbReference type="NCBIfam" id="NF004780">
    <property type="entry name" value="PRK06126.1"/>
    <property type="match status" value="1"/>
</dbReference>
<evidence type="ECO:0000259" key="4">
    <source>
        <dbReference type="Pfam" id="PF01494"/>
    </source>
</evidence>
<evidence type="ECO:0000256" key="3">
    <source>
        <dbReference type="ARBA" id="ARBA00022827"/>
    </source>
</evidence>
<dbReference type="InterPro" id="IPR036188">
    <property type="entry name" value="FAD/NAD-bd_sf"/>
</dbReference>
<feature type="domain" description="FAD-binding" evidence="4">
    <location>
        <begin position="6"/>
        <end position="371"/>
    </location>
</feature>
<dbReference type="GO" id="GO:0018666">
    <property type="term" value="F:2,4-dichlorophenol 6-monooxygenase activity"/>
    <property type="evidence" value="ECO:0007669"/>
    <property type="project" value="UniProtKB-EC"/>
</dbReference>
<dbReference type="Proteomes" id="UP000033740">
    <property type="component" value="Unassembled WGS sequence"/>
</dbReference>
<protein>
    <submittedName>
        <fullName evidence="5">2,4-dichlorophenol 6-monooxygenase</fullName>
        <ecNumber evidence="5">1.14.13.20</ecNumber>
    </submittedName>
</protein>
<proteinExistence type="predicted"/>
<comment type="caution">
    <text evidence="5">The sequence shown here is derived from an EMBL/GenBank/DDBJ whole genome shotgun (WGS) entry which is preliminary data.</text>
</comment>
<dbReference type="InterPro" id="IPR050641">
    <property type="entry name" value="RIFMO-like"/>
</dbReference>
<dbReference type="PRINTS" id="PR00420">
    <property type="entry name" value="RNGMNOXGNASE"/>
</dbReference>
<organism evidence="5 6">
    <name type="scientific">Microbacterium azadirachtae</name>
    <dbReference type="NCBI Taxonomy" id="582680"/>
    <lineage>
        <taxon>Bacteria</taxon>
        <taxon>Bacillati</taxon>
        <taxon>Actinomycetota</taxon>
        <taxon>Actinomycetes</taxon>
        <taxon>Micrococcales</taxon>
        <taxon>Microbacteriaceae</taxon>
        <taxon>Microbacterium</taxon>
    </lineage>
</organism>
<dbReference type="Gene3D" id="3.30.9.10">
    <property type="entry name" value="D-Amino Acid Oxidase, subunit A, domain 2"/>
    <property type="match status" value="1"/>
</dbReference>
<evidence type="ECO:0000313" key="5">
    <source>
        <dbReference type="EMBL" id="KJL34735.1"/>
    </source>
</evidence>
<dbReference type="EMBL" id="JYIX01000025">
    <property type="protein sequence ID" value="KJL34735.1"/>
    <property type="molecule type" value="Genomic_DNA"/>
</dbReference>
<dbReference type="PATRIC" id="fig|582680.6.peg.631"/>
<evidence type="ECO:0000256" key="2">
    <source>
        <dbReference type="ARBA" id="ARBA00022630"/>
    </source>
</evidence>